<dbReference type="InterPro" id="IPR042529">
    <property type="entry name" value="IF_2B-like_C"/>
</dbReference>
<evidence type="ECO:0000256" key="1">
    <source>
        <dbReference type="ARBA" id="ARBA00023235"/>
    </source>
</evidence>
<dbReference type="Gene3D" id="3.40.50.10470">
    <property type="entry name" value="Translation initiation factor eif-2b, domain 2"/>
    <property type="match status" value="1"/>
</dbReference>
<evidence type="ECO:0000313" key="3">
    <source>
        <dbReference type="EMBL" id="WNY23546.1"/>
    </source>
</evidence>
<reference evidence="3 4" key="1">
    <citation type="submission" date="2023-07" db="EMBL/GenBank/DDBJ databases">
        <title>Closed genoem sequence of Methanomicrococcus sp. Hf6.</title>
        <authorList>
            <person name="Poehlein A."/>
            <person name="Protasov E."/>
            <person name="Platt K."/>
            <person name="Reeh H."/>
            <person name="Daniel R."/>
            <person name="Brune A."/>
        </authorList>
    </citation>
    <scope>NUCLEOTIDE SEQUENCE [LARGE SCALE GENOMIC DNA]</scope>
    <source>
        <strain evidence="3 4">Hf6</strain>
    </source>
</reference>
<dbReference type="AlphaFoldDB" id="A0AA96UZH7"/>
<comment type="function">
    <text evidence="2">Catalyzes the interconversion of methylthioribose-1-phosphate (MTR-1-P) into methylthioribulose-1-phosphate (MTRu-1-P).</text>
</comment>
<dbReference type="InterPro" id="IPR037171">
    <property type="entry name" value="NagB/RpiA_transferase-like"/>
</dbReference>
<dbReference type="Pfam" id="PF01008">
    <property type="entry name" value="IF-2B"/>
    <property type="match status" value="1"/>
</dbReference>
<keyword evidence="2" id="KW-0486">Methionine biosynthesis</keyword>
<dbReference type="GeneID" id="85195382"/>
<feature type="binding site" evidence="2">
    <location>
        <begin position="245"/>
        <end position="246"/>
    </location>
    <ligand>
        <name>substrate</name>
    </ligand>
</feature>
<feature type="binding site" evidence="2">
    <location>
        <position position="195"/>
    </location>
    <ligand>
        <name>substrate</name>
    </ligand>
</feature>
<accession>A0AA96UZH7</accession>
<dbReference type="FunFam" id="3.40.50.10470:FF:000006">
    <property type="entry name" value="Methylthioribose-1-phosphate isomerase"/>
    <property type="match status" value="1"/>
</dbReference>
<dbReference type="EC" id="5.3.1.23" evidence="2"/>
<gene>
    <name evidence="3" type="primary">mtnA</name>
    <name evidence="3" type="ORF">MmiHf6_08550</name>
</gene>
<dbReference type="HAMAP" id="MF_01678">
    <property type="entry name" value="Salvage_MtnA"/>
    <property type="match status" value="1"/>
</dbReference>
<comment type="catalytic activity">
    <reaction evidence="2">
        <text>5-(methylsulfanyl)-alpha-D-ribose 1-phosphate = 5-(methylsulfanyl)-D-ribulose 1-phosphate</text>
        <dbReference type="Rhea" id="RHEA:19989"/>
        <dbReference type="ChEBI" id="CHEBI:58533"/>
        <dbReference type="ChEBI" id="CHEBI:58548"/>
        <dbReference type="EC" id="5.3.1.23"/>
    </reaction>
</comment>
<dbReference type="NCBIfam" id="NF004326">
    <property type="entry name" value="PRK05720.1"/>
    <property type="match status" value="1"/>
</dbReference>
<keyword evidence="1 2" id="KW-0413">Isomerase</keyword>
<dbReference type="EMBL" id="CP131059">
    <property type="protein sequence ID" value="WNY23546.1"/>
    <property type="molecule type" value="Genomic_DNA"/>
</dbReference>
<evidence type="ECO:0000313" key="4">
    <source>
        <dbReference type="Proteomes" id="UP001302978"/>
    </source>
</evidence>
<dbReference type="NCBIfam" id="TIGR00512">
    <property type="entry name" value="salvage_mtnA"/>
    <property type="match status" value="1"/>
</dbReference>
<dbReference type="PANTHER" id="PTHR43475:SF1">
    <property type="entry name" value="METHYLTHIORIBOSE-1-PHOSPHATE ISOMERASE"/>
    <property type="match status" value="1"/>
</dbReference>
<protein>
    <recommendedName>
        <fullName evidence="2">Putative methylthioribose-1-phosphate isomerase</fullName>
        <shortName evidence="2">M1Pi</shortName>
        <shortName evidence="2">MTR-1-P isomerase</shortName>
        <ecNumber evidence="2">5.3.1.23</ecNumber>
    </recommendedName>
    <alternativeName>
        <fullName evidence="2">MTNA-like protein</fullName>
        <shortName evidence="2">aMTNA</shortName>
    </alternativeName>
    <alternativeName>
        <fullName evidence="2">S-methyl-5-thioribose-1-phosphate isomerase</fullName>
    </alternativeName>
</protein>
<dbReference type="Proteomes" id="UP001302978">
    <property type="component" value="Chromosome"/>
</dbReference>
<dbReference type="PANTHER" id="PTHR43475">
    <property type="entry name" value="METHYLTHIORIBOSE-1-PHOSPHATE ISOMERASE"/>
    <property type="match status" value="1"/>
</dbReference>
<evidence type="ECO:0000256" key="2">
    <source>
        <dbReference type="HAMAP-Rule" id="MF_01678"/>
    </source>
</evidence>
<dbReference type="SUPFAM" id="SSF100950">
    <property type="entry name" value="NagB/RpiA/CoA transferase-like"/>
    <property type="match status" value="1"/>
</dbReference>
<feature type="active site" description="Proton donor" evidence="2">
    <location>
        <position position="236"/>
    </location>
</feature>
<dbReference type="InterPro" id="IPR011559">
    <property type="entry name" value="Initiation_fac_2B_a/b/d"/>
</dbReference>
<dbReference type="KEGG" id="mehf:MmiHf6_08550"/>
<keyword evidence="4" id="KW-1185">Reference proteome</keyword>
<dbReference type="InterPro" id="IPR027363">
    <property type="entry name" value="M1Pi_N"/>
</dbReference>
<feature type="binding site" evidence="2">
    <location>
        <begin position="46"/>
        <end position="48"/>
    </location>
    <ligand>
        <name>substrate</name>
    </ligand>
</feature>
<sequence>MRTIEWDDSDSSVKMIDQTLLPGELKIIKCKNIAELCEAIQSLRIRGAPALGVCGAFGVALSAQLSSANTVEGMLKDMKAAGEAIKKTRPTAINLSWGVDRVLQIAEEEGMDPRLIQNISLEVAKNMADEDVATNKKIGKNGAKLLRDGDVVLTHCNAGKMACVDWGTALGVIRSAVADGKKITVLACETRPLNQGSRITAWELQQDKIPVQVITDSTAGFLMSEGVINKVIVGADRITQEFVYNKIGTYTHSVLAKEHDIPFYVAAPVSTLDPESWEENVQIERRSEDELRYIGSCKDLNVPTGVPILNLAFDKTPMENVSAIITEDGVFYPPILIDEIILG</sequence>
<comment type="similarity">
    <text evidence="2">Belongs to the EIF-2B alpha/beta/delta subunits family. MtnA subfamily.</text>
</comment>
<dbReference type="FunFam" id="1.20.120.420:FF:000003">
    <property type="entry name" value="Methylthioribose-1-phosphate isomerase"/>
    <property type="match status" value="1"/>
</dbReference>
<proteinExistence type="inferred from homology"/>
<feature type="binding site" evidence="2">
    <location>
        <position position="89"/>
    </location>
    <ligand>
        <name>substrate</name>
    </ligand>
</feature>
<dbReference type="GO" id="GO:0046523">
    <property type="term" value="F:S-methyl-5-thioribose-1-phosphate isomerase activity"/>
    <property type="evidence" value="ECO:0007669"/>
    <property type="project" value="UniProtKB-UniRule"/>
</dbReference>
<name>A0AA96UZH7_9EURY</name>
<organism evidence="3 4">
    <name type="scientific">Methanimicrococcus hongohii</name>
    <dbReference type="NCBI Taxonomy" id="3028295"/>
    <lineage>
        <taxon>Archaea</taxon>
        <taxon>Methanobacteriati</taxon>
        <taxon>Methanobacteriota</taxon>
        <taxon>Stenosarchaea group</taxon>
        <taxon>Methanomicrobia</taxon>
        <taxon>Methanosarcinales</taxon>
        <taxon>Methanosarcinaceae</taxon>
        <taxon>Methanimicrococcus</taxon>
    </lineage>
</organism>
<dbReference type="InterPro" id="IPR005251">
    <property type="entry name" value="IF-M1Pi"/>
</dbReference>
<feature type="site" description="Transition state stabilizer" evidence="2">
    <location>
        <position position="156"/>
    </location>
</feature>
<dbReference type="GO" id="GO:0019509">
    <property type="term" value="P:L-methionine salvage from methylthioadenosine"/>
    <property type="evidence" value="ECO:0007669"/>
    <property type="project" value="UniProtKB-UniRule"/>
</dbReference>
<dbReference type="NCBIfam" id="NF004700">
    <property type="entry name" value="PRK06036.1"/>
    <property type="match status" value="1"/>
</dbReference>
<keyword evidence="2" id="KW-0028">Amino-acid biosynthesis</keyword>
<dbReference type="RefSeq" id="WP_316558573.1">
    <property type="nucleotide sequence ID" value="NZ_CP131059.1"/>
</dbReference>
<dbReference type="NCBIfam" id="TIGR00524">
    <property type="entry name" value="eIF-2B_rel"/>
    <property type="match status" value="1"/>
</dbReference>
<dbReference type="Gene3D" id="1.20.120.420">
    <property type="entry name" value="translation initiation factor eif-2b, domain 1"/>
    <property type="match status" value="1"/>
</dbReference>
<dbReference type="InterPro" id="IPR000649">
    <property type="entry name" value="IF-2B-related"/>
</dbReference>